<evidence type="ECO:0000259" key="1">
    <source>
        <dbReference type="Pfam" id="PF14082"/>
    </source>
</evidence>
<evidence type="ECO:0000313" key="2">
    <source>
        <dbReference type="EMBL" id="MBY8915272.1"/>
    </source>
</evidence>
<dbReference type="RefSeq" id="WP_223004080.1">
    <property type="nucleotide sequence ID" value="NZ_JAHSQO010000001.1"/>
</dbReference>
<protein>
    <submittedName>
        <fullName evidence="2">DUF4263 domain-containing protein</fullName>
    </submittedName>
</protein>
<comment type="caution">
    <text evidence="2">The sequence shown here is derived from an EMBL/GenBank/DDBJ whole genome shotgun (WGS) entry which is preliminary data.</text>
</comment>
<reference evidence="2 3" key="1">
    <citation type="submission" date="2021-06" db="EMBL/GenBank/DDBJ databases">
        <title>Nitratireductor porphyridii sp. nov., isolated from a small marine red alga, Porphyridium purpureum in South Korea.</title>
        <authorList>
            <person name="Kim K.H."/>
            <person name="Kristyanto S."/>
            <person name="Jeon C.O."/>
        </authorList>
    </citation>
    <scope>NUCLEOTIDE SEQUENCE [LARGE SCALE GENOMIC DNA]</scope>
    <source>
        <strain evidence="2 3">R6</strain>
    </source>
</reference>
<name>A0ABS7R304_9HYPH</name>
<evidence type="ECO:0000313" key="3">
    <source>
        <dbReference type="Proteomes" id="UP000777661"/>
    </source>
</evidence>
<sequence>MSGSDEYYFWGRLPHFTYYSRRITKAGETNIPPKRFIHRVVEGKGGIIAVREGKEVVLRKSRAGRYQFKATLHEDSQKISTLTFQKWNSKDMPYAADSFPLYGKEIDELLSFIKTCETMIFVDEDGGRLSDRAHIQSSFDRRQIAKVLIEDPALLNAVLETDVQAQEIYSLALRKKELVYFKRMLDDEDFRESEKLACHGRMEDAWQAFFERNTWIFGYGLSYVPMDKLDGQSLKARVAGYNVTGRGKEVDGLMKTVAAINSLCFVEIKTSETELVREYRPGVFAPSIEMAGAVSQIQVTVQRALEDLTEVHRPNHPDTGDPTGETLFQFQPRSFLVIGNLGELDSPNGANKDKFRSFELFRRSLRWPEVMTFDELYARAKFIVEDAEAAAE</sequence>
<accession>A0ABS7R304</accession>
<dbReference type="EMBL" id="JAHSQO010000001">
    <property type="protein sequence ID" value="MBY8915272.1"/>
    <property type="molecule type" value="Genomic_DNA"/>
</dbReference>
<organism evidence="2 3">
    <name type="scientific">Nitratireductor rhodophyticola</name>
    <dbReference type="NCBI Taxonomy" id="2854036"/>
    <lineage>
        <taxon>Bacteria</taxon>
        <taxon>Pseudomonadati</taxon>
        <taxon>Pseudomonadota</taxon>
        <taxon>Alphaproteobacteria</taxon>
        <taxon>Hyphomicrobiales</taxon>
        <taxon>Phyllobacteriaceae</taxon>
        <taxon>Nitratireductor</taxon>
    </lineage>
</organism>
<proteinExistence type="predicted"/>
<gene>
    <name evidence="2" type="ORF">KVG22_01615</name>
</gene>
<dbReference type="InterPro" id="IPR025359">
    <property type="entry name" value="SduA_C"/>
</dbReference>
<feature type="domain" description="Shedu protein SduA C-terminal" evidence="1">
    <location>
        <begin position="203"/>
        <end position="377"/>
    </location>
</feature>
<dbReference type="Pfam" id="PF14082">
    <property type="entry name" value="SduA_C"/>
    <property type="match status" value="1"/>
</dbReference>
<dbReference type="Proteomes" id="UP000777661">
    <property type="component" value="Unassembled WGS sequence"/>
</dbReference>
<keyword evidence="3" id="KW-1185">Reference proteome</keyword>